<dbReference type="InterPro" id="IPR005471">
    <property type="entry name" value="Tscrpt_reg_IclR_N"/>
</dbReference>
<keyword evidence="9" id="KW-1185">Reference proteome</keyword>
<sequence length="261" mass="29149">MCAEEKDKDKYSANALARGLEILTMFNDEHPTLSLAEIAQRLGVSRTTPFRLLYTLQSLGYLRQDENTKRYELTPKVLRLGFAYVSNLQFTEIARPYLQWLRDETGISTHLGILDGHEVVYVARFPARGVAAFNIKIGARVSAHVSAMGKCFLAHQTKENVRDILAEPKLEHVATDEFLASLEVVRKRGYDDTYGEFSSGIRSYAAPIIDNTGKVIAAMNVIGSEDLYVKESDILTKVLDAAEKLSASLGYRNLAKNLLDE</sequence>
<evidence type="ECO:0000259" key="7">
    <source>
        <dbReference type="PROSITE" id="PS51078"/>
    </source>
</evidence>
<dbReference type="SUPFAM" id="SSF55781">
    <property type="entry name" value="GAF domain-like"/>
    <property type="match status" value="1"/>
</dbReference>
<dbReference type="InterPro" id="IPR029016">
    <property type="entry name" value="GAF-like_dom_sf"/>
</dbReference>
<dbReference type="PANTHER" id="PTHR30136">
    <property type="entry name" value="HELIX-TURN-HELIX TRANSCRIPTIONAL REGULATOR, ICLR FAMILY"/>
    <property type="match status" value="1"/>
</dbReference>
<keyword evidence="2" id="KW-0238">DNA-binding</keyword>
<gene>
    <name evidence="8" type="ORF">EYB31_26850</name>
</gene>
<dbReference type="RefSeq" id="WP_131016533.1">
    <property type="nucleotide sequence ID" value="NZ_SIRE01000021.1"/>
</dbReference>
<dbReference type="AlphaFoldDB" id="A0A4Q9DKQ5"/>
<evidence type="ECO:0000259" key="6">
    <source>
        <dbReference type="PROSITE" id="PS51077"/>
    </source>
</evidence>
<evidence type="ECO:0000256" key="1">
    <source>
        <dbReference type="ARBA" id="ARBA00023015"/>
    </source>
</evidence>
<feature type="domain" description="IclR-ED" evidence="7">
    <location>
        <begin position="76"/>
        <end position="251"/>
    </location>
</feature>
<name>A0A4Q9DKQ5_9BACL</name>
<evidence type="ECO:0000256" key="4">
    <source>
        <dbReference type="ARBA" id="ARBA00058938"/>
    </source>
</evidence>
<evidence type="ECO:0000313" key="8">
    <source>
        <dbReference type="EMBL" id="TBL73300.1"/>
    </source>
</evidence>
<comment type="caution">
    <text evidence="8">The sequence shown here is derived from an EMBL/GenBank/DDBJ whole genome shotgun (WGS) entry which is preliminary data.</text>
</comment>
<keyword evidence="1" id="KW-0805">Transcription regulation</keyword>
<dbReference type="OrthoDB" id="9791752at2"/>
<evidence type="ECO:0000256" key="2">
    <source>
        <dbReference type="ARBA" id="ARBA00023125"/>
    </source>
</evidence>
<keyword evidence="3" id="KW-0804">Transcription</keyword>
<evidence type="ECO:0000313" key="9">
    <source>
        <dbReference type="Proteomes" id="UP000293142"/>
    </source>
</evidence>
<dbReference type="SMART" id="SM00346">
    <property type="entry name" value="HTH_ICLR"/>
    <property type="match status" value="1"/>
</dbReference>
<dbReference type="InterPro" id="IPR050707">
    <property type="entry name" value="HTH_MetabolicPath_Reg"/>
</dbReference>
<protein>
    <recommendedName>
        <fullName evidence="5">Glycerol operon regulatory protein</fullName>
    </recommendedName>
</protein>
<feature type="domain" description="HTH iclR-type" evidence="6">
    <location>
        <begin position="13"/>
        <end position="75"/>
    </location>
</feature>
<organism evidence="8 9">
    <name type="scientific">Paenibacillus thalictri</name>
    <dbReference type="NCBI Taxonomy" id="2527873"/>
    <lineage>
        <taxon>Bacteria</taxon>
        <taxon>Bacillati</taxon>
        <taxon>Bacillota</taxon>
        <taxon>Bacilli</taxon>
        <taxon>Bacillales</taxon>
        <taxon>Paenibacillaceae</taxon>
        <taxon>Paenibacillus</taxon>
    </lineage>
</organism>
<dbReference type="GO" id="GO:0003677">
    <property type="term" value="F:DNA binding"/>
    <property type="evidence" value="ECO:0007669"/>
    <property type="project" value="UniProtKB-KW"/>
</dbReference>
<evidence type="ECO:0000256" key="5">
    <source>
        <dbReference type="ARBA" id="ARBA00070406"/>
    </source>
</evidence>
<dbReference type="InterPro" id="IPR014757">
    <property type="entry name" value="Tscrpt_reg_IclR_C"/>
</dbReference>
<dbReference type="PROSITE" id="PS51077">
    <property type="entry name" value="HTH_ICLR"/>
    <property type="match status" value="1"/>
</dbReference>
<dbReference type="EMBL" id="SIRE01000021">
    <property type="protein sequence ID" value="TBL73300.1"/>
    <property type="molecule type" value="Genomic_DNA"/>
</dbReference>
<comment type="function">
    <text evidence="4">May be an activator protein for the gylABX operon.</text>
</comment>
<dbReference type="GO" id="GO:0003700">
    <property type="term" value="F:DNA-binding transcription factor activity"/>
    <property type="evidence" value="ECO:0007669"/>
    <property type="project" value="TreeGrafter"/>
</dbReference>
<evidence type="ECO:0000256" key="3">
    <source>
        <dbReference type="ARBA" id="ARBA00023163"/>
    </source>
</evidence>
<dbReference type="FunFam" id="1.10.10.10:FF:000056">
    <property type="entry name" value="IclR family transcriptional regulator"/>
    <property type="match status" value="1"/>
</dbReference>
<dbReference type="InterPro" id="IPR036390">
    <property type="entry name" value="WH_DNA-bd_sf"/>
</dbReference>
<accession>A0A4Q9DKQ5</accession>
<dbReference type="SUPFAM" id="SSF46785">
    <property type="entry name" value="Winged helix' DNA-binding domain"/>
    <property type="match status" value="1"/>
</dbReference>
<dbReference type="PANTHER" id="PTHR30136:SF35">
    <property type="entry name" value="HTH-TYPE TRANSCRIPTIONAL REGULATOR RV1719"/>
    <property type="match status" value="1"/>
</dbReference>
<dbReference type="Pfam" id="PF09339">
    <property type="entry name" value="HTH_IclR"/>
    <property type="match status" value="1"/>
</dbReference>
<dbReference type="Gene3D" id="3.30.450.40">
    <property type="match status" value="1"/>
</dbReference>
<dbReference type="Gene3D" id="1.10.10.10">
    <property type="entry name" value="Winged helix-like DNA-binding domain superfamily/Winged helix DNA-binding domain"/>
    <property type="match status" value="1"/>
</dbReference>
<dbReference type="Proteomes" id="UP000293142">
    <property type="component" value="Unassembled WGS sequence"/>
</dbReference>
<dbReference type="InterPro" id="IPR036388">
    <property type="entry name" value="WH-like_DNA-bd_sf"/>
</dbReference>
<proteinExistence type="predicted"/>
<dbReference type="GO" id="GO:0045892">
    <property type="term" value="P:negative regulation of DNA-templated transcription"/>
    <property type="evidence" value="ECO:0007669"/>
    <property type="project" value="TreeGrafter"/>
</dbReference>
<reference evidence="8 9" key="1">
    <citation type="submission" date="2019-02" db="EMBL/GenBank/DDBJ databases">
        <title>Paenibacillus sp. nov., isolated from surface-sterilized tissue of Thalictrum simplex L.</title>
        <authorList>
            <person name="Tuo L."/>
        </authorList>
    </citation>
    <scope>NUCLEOTIDE SEQUENCE [LARGE SCALE GENOMIC DNA]</scope>
    <source>
        <strain evidence="8 9">N2SHLJ1</strain>
    </source>
</reference>
<dbReference type="Pfam" id="PF01614">
    <property type="entry name" value="IclR_C"/>
    <property type="match status" value="1"/>
</dbReference>
<dbReference type="PROSITE" id="PS51078">
    <property type="entry name" value="ICLR_ED"/>
    <property type="match status" value="1"/>
</dbReference>